<dbReference type="InterPro" id="IPR002942">
    <property type="entry name" value="S4_RNA-bd"/>
</dbReference>
<dbReference type="EC" id="5.4.99.-" evidence="4"/>
<evidence type="ECO:0000256" key="1">
    <source>
        <dbReference type="ARBA" id="ARBA00008348"/>
    </source>
</evidence>
<dbReference type="CDD" id="cd00165">
    <property type="entry name" value="S4"/>
    <property type="match status" value="1"/>
</dbReference>
<protein>
    <recommendedName>
        <fullName evidence="4">Pseudouridine synthase</fullName>
        <ecNumber evidence="4">5.4.99.-</ecNumber>
    </recommendedName>
</protein>
<feature type="domain" description="RNA-binding S4" evidence="6">
    <location>
        <begin position="176"/>
        <end position="243"/>
    </location>
</feature>
<dbReference type="NCBIfam" id="TIGR00093">
    <property type="entry name" value="pseudouridine synthase"/>
    <property type="match status" value="1"/>
</dbReference>
<dbReference type="InterPro" id="IPR036986">
    <property type="entry name" value="S4_RNA-bd_sf"/>
</dbReference>
<dbReference type="InterPro" id="IPR020094">
    <property type="entry name" value="TruA/RsuA/RluB/E/F_N"/>
</dbReference>
<dbReference type="EMBL" id="QRYC01000004">
    <property type="protein sequence ID" value="RGU57867.1"/>
    <property type="molecule type" value="Genomic_DNA"/>
</dbReference>
<evidence type="ECO:0000256" key="5">
    <source>
        <dbReference type="SAM" id="MobiDB-lite"/>
    </source>
</evidence>
<organism evidence="7 8">
    <name type="scientific">Odoribacter splanchnicus</name>
    <dbReference type="NCBI Taxonomy" id="28118"/>
    <lineage>
        <taxon>Bacteria</taxon>
        <taxon>Pseudomonadati</taxon>
        <taxon>Bacteroidota</taxon>
        <taxon>Bacteroidia</taxon>
        <taxon>Bacteroidales</taxon>
        <taxon>Odoribacteraceae</taxon>
        <taxon>Odoribacter</taxon>
    </lineage>
</organism>
<feature type="compositionally biased region" description="Basic and acidic residues" evidence="5">
    <location>
        <begin position="43"/>
        <end position="113"/>
    </location>
</feature>
<dbReference type="Pfam" id="PF00849">
    <property type="entry name" value="PseudoU_synth_2"/>
    <property type="match status" value="1"/>
</dbReference>
<dbReference type="GO" id="GO:0000455">
    <property type="term" value="P:enzyme-directed rRNA pseudouridine synthesis"/>
    <property type="evidence" value="ECO:0007669"/>
    <property type="project" value="UniProtKB-ARBA"/>
</dbReference>
<feature type="compositionally biased region" description="Polar residues" evidence="5">
    <location>
        <begin position="125"/>
        <end position="134"/>
    </location>
</feature>
<dbReference type="CDD" id="cd02870">
    <property type="entry name" value="PseudoU_synth_RsuA_like"/>
    <property type="match status" value="1"/>
</dbReference>
<dbReference type="InterPro" id="IPR018496">
    <property type="entry name" value="PsdUridine_synth_RsuA/RluB_CS"/>
</dbReference>
<evidence type="ECO:0000313" key="7">
    <source>
        <dbReference type="EMBL" id="RGU57867.1"/>
    </source>
</evidence>
<dbReference type="InterPro" id="IPR042092">
    <property type="entry name" value="PsdUridine_s_RsuA/RluB/E/F_cat"/>
</dbReference>
<dbReference type="Gene3D" id="3.30.70.1560">
    <property type="entry name" value="Alpha-L RNA-binding motif"/>
    <property type="match status" value="1"/>
</dbReference>
<sequence length="407" mass="48010">MERDYNKNRRSFRSERSENRRGYGAEQGERYTAGSVGNRNTTRRFERTSERNNGERRERNFNREKDTYRERPAKFSNRRDYRPSTEATDRQDRTERSERKVLVKRDSHTDNPRRPRIFRPRGEETTGNNHSNYNRPFDRDRKKISGREKEGLRQKHYSKKKLLAHRLKNEDENTELRLNRYISMGGVCSRRDADELIVAGRVKVNGEVVQTVGLKVRKKDKVEVDDVQIFPEKKVYLVLNKPKDYVTTVEDPLERKTVMALVEGACKERIYPVGRLDRQTTGVLLFTNDGDLAKKLTHPKYDHKKIYHVFLDRVLTEEDFQAIANGVQLEDGFIKADEISYTSPDCTEVGIEIHSGKNRIVRRIFEHFGYQIIKLDRVYFAGITKKNLPRGTWRFLTPKEVTMLKVY</sequence>
<dbReference type="PANTHER" id="PTHR47683:SF2">
    <property type="entry name" value="RNA-BINDING S4 DOMAIN-CONTAINING PROTEIN"/>
    <property type="match status" value="1"/>
</dbReference>
<evidence type="ECO:0000259" key="6">
    <source>
        <dbReference type="SMART" id="SM00363"/>
    </source>
</evidence>
<gene>
    <name evidence="7" type="ORF">DWW57_05085</name>
</gene>
<name>A0A412TVG1_9BACT</name>
<dbReference type="PANTHER" id="PTHR47683">
    <property type="entry name" value="PSEUDOURIDINE SYNTHASE FAMILY PROTEIN-RELATED"/>
    <property type="match status" value="1"/>
</dbReference>
<keyword evidence="3" id="KW-0694">RNA-binding</keyword>
<dbReference type="SUPFAM" id="SSF55174">
    <property type="entry name" value="Alpha-L RNA-binding motif"/>
    <property type="match status" value="1"/>
</dbReference>
<proteinExistence type="inferred from homology"/>
<dbReference type="InterPro" id="IPR050343">
    <property type="entry name" value="RsuA_PseudoU_synthase"/>
</dbReference>
<reference evidence="7 8" key="1">
    <citation type="submission" date="2018-08" db="EMBL/GenBank/DDBJ databases">
        <title>A genome reference for cultivated species of the human gut microbiota.</title>
        <authorList>
            <person name="Zou Y."/>
            <person name="Xue W."/>
            <person name="Luo G."/>
        </authorList>
    </citation>
    <scope>NUCLEOTIDE SEQUENCE [LARGE SCALE GENOMIC DNA]</scope>
    <source>
        <strain evidence="7 8">AF16-14</strain>
    </source>
</reference>
<evidence type="ECO:0000256" key="3">
    <source>
        <dbReference type="PROSITE-ProRule" id="PRU00182"/>
    </source>
</evidence>
<keyword evidence="2 4" id="KW-0413">Isomerase</keyword>
<evidence type="ECO:0000313" key="8">
    <source>
        <dbReference type="Proteomes" id="UP000284243"/>
    </source>
</evidence>
<dbReference type="RefSeq" id="WP_046404586.1">
    <property type="nucleotide sequence ID" value="NZ_CABJFF010000015.1"/>
</dbReference>
<feature type="compositionally biased region" description="Basic and acidic residues" evidence="5">
    <location>
        <begin position="1"/>
        <end position="29"/>
    </location>
</feature>
<dbReference type="AlphaFoldDB" id="A0A412TVG1"/>
<dbReference type="GO" id="GO:0120159">
    <property type="term" value="F:rRNA pseudouridine synthase activity"/>
    <property type="evidence" value="ECO:0007669"/>
    <property type="project" value="UniProtKB-ARBA"/>
</dbReference>
<evidence type="ECO:0000256" key="4">
    <source>
        <dbReference type="RuleBase" id="RU003887"/>
    </source>
</evidence>
<dbReference type="PROSITE" id="PS01149">
    <property type="entry name" value="PSI_RSU"/>
    <property type="match status" value="1"/>
</dbReference>
<feature type="region of interest" description="Disordered" evidence="5">
    <location>
        <begin position="1"/>
        <end position="155"/>
    </location>
</feature>
<dbReference type="Pfam" id="PF01479">
    <property type="entry name" value="S4"/>
    <property type="match status" value="1"/>
</dbReference>
<dbReference type="SUPFAM" id="SSF55120">
    <property type="entry name" value="Pseudouridine synthase"/>
    <property type="match status" value="1"/>
</dbReference>
<dbReference type="FunFam" id="3.10.290.10:FF:000003">
    <property type="entry name" value="Pseudouridine synthase"/>
    <property type="match status" value="1"/>
</dbReference>
<dbReference type="Gene3D" id="3.10.290.10">
    <property type="entry name" value="RNA-binding S4 domain"/>
    <property type="match status" value="1"/>
</dbReference>
<dbReference type="Gene3D" id="3.30.70.580">
    <property type="entry name" value="Pseudouridine synthase I, catalytic domain, N-terminal subdomain"/>
    <property type="match status" value="1"/>
</dbReference>
<comment type="caution">
    <text evidence="7">The sequence shown here is derived from an EMBL/GenBank/DDBJ whole genome shotgun (WGS) entry which is preliminary data.</text>
</comment>
<dbReference type="InterPro" id="IPR020103">
    <property type="entry name" value="PsdUridine_synth_cat_dom_sf"/>
</dbReference>
<feature type="compositionally biased region" description="Basic and acidic residues" evidence="5">
    <location>
        <begin position="136"/>
        <end position="153"/>
    </location>
</feature>
<accession>A0A412TVG1</accession>
<dbReference type="GO" id="GO:0003723">
    <property type="term" value="F:RNA binding"/>
    <property type="evidence" value="ECO:0007669"/>
    <property type="project" value="UniProtKB-KW"/>
</dbReference>
<comment type="similarity">
    <text evidence="1 4">Belongs to the pseudouridine synthase RsuA family.</text>
</comment>
<dbReference type="SMART" id="SM00363">
    <property type="entry name" value="S4"/>
    <property type="match status" value="1"/>
</dbReference>
<dbReference type="InterPro" id="IPR006145">
    <property type="entry name" value="PsdUridine_synth_RsuA/RluA"/>
</dbReference>
<dbReference type="PROSITE" id="PS50889">
    <property type="entry name" value="S4"/>
    <property type="match status" value="1"/>
</dbReference>
<evidence type="ECO:0000256" key="2">
    <source>
        <dbReference type="ARBA" id="ARBA00023235"/>
    </source>
</evidence>
<dbReference type="Proteomes" id="UP000284243">
    <property type="component" value="Unassembled WGS sequence"/>
</dbReference>
<dbReference type="InterPro" id="IPR000748">
    <property type="entry name" value="PsdUridine_synth_RsuA/RluB/E/F"/>
</dbReference>